<organism evidence="2 3">
    <name type="scientific">Clostridium thailandense</name>
    <dbReference type="NCBI Taxonomy" id="2794346"/>
    <lineage>
        <taxon>Bacteria</taxon>
        <taxon>Bacillati</taxon>
        <taxon>Bacillota</taxon>
        <taxon>Clostridia</taxon>
        <taxon>Eubacteriales</taxon>
        <taxon>Clostridiaceae</taxon>
        <taxon>Clostridium</taxon>
    </lineage>
</organism>
<protein>
    <recommendedName>
        <fullName evidence="4">DUF2512 family protein</fullName>
    </recommendedName>
</protein>
<evidence type="ECO:0000256" key="1">
    <source>
        <dbReference type="SAM" id="Phobius"/>
    </source>
</evidence>
<feature type="transmembrane region" description="Helical" evidence="1">
    <location>
        <begin position="5"/>
        <end position="23"/>
    </location>
</feature>
<dbReference type="AlphaFoldDB" id="A0A949WWW7"/>
<dbReference type="Proteomes" id="UP000694308">
    <property type="component" value="Unassembled WGS sequence"/>
</dbReference>
<gene>
    <name evidence="2" type="ORF">I6U48_20515</name>
</gene>
<keyword evidence="1" id="KW-0472">Membrane</keyword>
<reference evidence="2" key="1">
    <citation type="submission" date="2020-12" db="EMBL/GenBank/DDBJ databases">
        <title>Clostridium thailandense sp. nov., a novel acetogenic bacterium isolated from peat land soil in Thailand.</title>
        <authorList>
            <person name="Chaikitkaew S."/>
            <person name="Birkeland N.K."/>
        </authorList>
    </citation>
    <scope>NUCLEOTIDE SEQUENCE</scope>
    <source>
        <strain evidence="2">PL3</strain>
    </source>
</reference>
<dbReference type="RefSeq" id="WP_218322341.1">
    <property type="nucleotide sequence ID" value="NZ_JAEEGC010000118.1"/>
</dbReference>
<evidence type="ECO:0008006" key="4">
    <source>
        <dbReference type="Google" id="ProtNLM"/>
    </source>
</evidence>
<feature type="transmembrane region" description="Helical" evidence="1">
    <location>
        <begin position="85"/>
        <end position="108"/>
    </location>
</feature>
<evidence type="ECO:0000313" key="2">
    <source>
        <dbReference type="EMBL" id="MBV7275287.1"/>
    </source>
</evidence>
<sequence length="117" mass="13295">MTSFLTKIIVYPIIILISNYLSAEINYPYLYQILFVGVMLAASVHLIEWPLLKPGFLLTTTILEFLVAFSVIYFIQFLLPGSYVSLIGTSIASTTLIVVQFLCNRYILYDNLTKKSN</sequence>
<evidence type="ECO:0000313" key="3">
    <source>
        <dbReference type="Proteomes" id="UP000694308"/>
    </source>
</evidence>
<comment type="caution">
    <text evidence="2">The sequence shown here is derived from an EMBL/GenBank/DDBJ whole genome shotgun (WGS) entry which is preliminary data.</text>
</comment>
<accession>A0A949WWW7</accession>
<keyword evidence="3" id="KW-1185">Reference proteome</keyword>
<proteinExistence type="predicted"/>
<feature type="transmembrane region" description="Helical" evidence="1">
    <location>
        <begin position="29"/>
        <end position="49"/>
    </location>
</feature>
<keyword evidence="1" id="KW-0812">Transmembrane</keyword>
<feature type="transmembrane region" description="Helical" evidence="1">
    <location>
        <begin position="56"/>
        <end position="79"/>
    </location>
</feature>
<name>A0A949WWW7_9CLOT</name>
<dbReference type="EMBL" id="JAEEGC010000118">
    <property type="protein sequence ID" value="MBV7275287.1"/>
    <property type="molecule type" value="Genomic_DNA"/>
</dbReference>
<keyword evidence="1" id="KW-1133">Transmembrane helix</keyword>